<evidence type="ECO:0000313" key="5">
    <source>
        <dbReference type="Proteomes" id="UP000575898"/>
    </source>
</evidence>
<comment type="subcellular location">
    <subcellularLocation>
        <location evidence="1">Membrane</location>
    </subcellularLocation>
</comment>
<keyword evidence="2" id="KW-0472">Membrane</keyword>
<protein>
    <submittedName>
        <fullName evidence="4">Uncharacterized protein YcfJ</fullName>
    </submittedName>
</protein>
<accession>A0A840MFI0</accession>
<dbReference type="PANTHER" id="PTHR35603:SF2">
    <property type="entry name" value="OUTER MEMBRANE LIPOPROTEIN"/>
    <property type="match status" value="1"/>
</dbReference>
<dbReference type="InterPro" id="IPR051407">
    <property type="entry name" value="Bact_OM_lipoprot/Surf_antigen"/>
</dbReference>
<evidence type="ECO:0000259" key="3">
    <source>
        <dbReference type="Pfam" id="PF05433"/>
    </source>
</evidence>
<dbReference type="AlphaFoldDB" id="A0A840MFI0"/>
<dbReference type="PANTHER" id="PTHR35603">
    <property type="match status" value="1"/>
</dbReference>
<organism evidence="4 5">
    <name type="scientific">Chitinivorax tropicus</name>
    <dbReference type="NCBI Taxonomy" id="714531"/>
    <lineage>
        <taxon>Bacteria</taxon>
        <taxon>Pseudomonadati</taxon>
        <taxon>Pseudomonadota</taxon>
        <taxon>Betaproteobacteria</taxon>
        <taxon>Chitinivorax</taxon>
    </lineage>
</organism>
<reference evidence="4 5" key="1">
    <citation type="submission" date="2020-08" db="EMBL/GenBank/DDBJ databases">
        <title>Genomic Encyclopedia of Type Strains, Phase IV (KMG-IV): sequencing the most valuable type-strain genomes for metagenomic binning, comparative biology and taxonomic classification.</title>
        <authorList>
            <person name="Goeker M."/>
        </authorList>
    </citation>
    <scope>NUCLEOTIDE SEQUENCE [LARGE SCALE GENOMIC DNA]</scope>
    <source>
        <strain evidence="4 5">DSM 27165</strain>
    </source>
</reference>
<dbReference type="RefSeq" id="WP_184034547.1">
    <property type="nucleotide sequence ID" value="NZ_JACHHY010000002.1"/>
</dbReference>
<sequence>MNKSMMIGILVGAAGVIGGGAVAGYQYMKGPEYADVLSALPVKETVKTPVENCRDVTVTHHRAVKDNNQIAGTVIGGVVGGVLGHQVGNGRGNTVATVAGAVAGGYAGNRIQKNMQDGDTYTTTQQRCKTTMKSEEKLVGYDVKYRLGDATGSLRLDYDPGPRIPVKDGQLLLAQAPANTGPTQQPVTISK</sequence>
<evidence type="ECO:0000313" key="4">
    <source>
        <dbReference type="EMBL" id="MBB5017160.1"/>
    </source>
</evidence>
<evidence type="ECO:0000256" key="2">
    <source>
        <dbReference type="ARBA" id="ARBA00023136"/>
    </source>
</evidence>
<comment type="caution">
    <text evidence="4">The sequence shown here is derived from an EMBL/GenBank/DDBJ whole genome shotgun (WGS) entry which is preliminary data.</text>
</comment>
<dbReference type="GO" id="GO:0019867">
    <property type="term" value="C:outer membrane"/>
    <property type="evidence" value="ECO:0007669"/>
    <property type="project" value="InterPro"/>
</dbReference>
<evidence type="ECO:0000256" key="1">
    <source>
        <dbReference type="ARBA" id="ARBA00004370"/>
    </source>
</evidence>
<proteinExistence type="predicted"/>
<dbReference type="Pfam" id="PF05433">
    <property type="entry name" value="Rick_17kDa_Anti"/>
    <property type="match status" value="1"/>
</dbReference>
<keyword evidence="5" id="KW-1185">Reference proteome</keyword>
<gene>
    <name evidence="4" type="ORF">HNQ59_000422</name>
</gene>
<dbReference type="Proteomes" id="UP000575898">
    <property type="component" value="Unassembled WGS sequence"/>
</dbReference>
<dbReference type="EMBL" id="JACHHY010000002">
    <property type="protein sequence ID" value="MBB5017160.1"/>
    <property type="molecule type" value="Genomic_DNA"/>
</dbReference>
<feature type="domain" description="Glycine zipper 2TM" evidence="3">
    <location>
        <begin position="71"/>
        <end position="112"/>
    </location>
</feature>
<name>A0A840MFI0_9PROT</name>
<dbReference type="InterPro" id="IPR008816">
    <property type="entry name" value="Gly_zipper_2TM_dom"/>
</dbReference>
<dbReference type="NCBIfam" id="NF008437">
    <property type="entry name" value="PRK11280.1"/>
    <property type="match status" value="1"/>
</dbReference>